<gene>
    <name evidence="1" type="ORF">K7862_00095</name>
</gene>
<name>A0ABS7PYS7_9ACTN</name>
<dbReference type="RefSeq" id="WP_222959334.1">
    <property type="nucleotide sequence ID" value="NZ_JAINZZ010000001.1"/>
</dbReference>
<sequence length="85" mass="8989">MPWDRIAGVAYARRGEVVVRCERPQDDLHLGSLGIPPLERLLRQPGGAAVAAAGIDAMVRDPRLRPVAPCAARSAARAADRPPSG</sequence>
<dbReference type="Proteomes" id="UP000778578">
    <property type="component" value="Unassembled WGS sequence"/>
</dbReference>
<accession>A0ABS7PYS7</accession>
<dbReference type="EMBL" id="JAINZZ010000001">
    <property type="protein sequence ID" value="MBY8876042.1"/>
    <property type="molecule type" value="Genomic_DNA"/>
</dbReference>
<reference evidence="1 2" key="1">
    <citation type="submission" date="2021-08" db="EMBL/GenBank/DDBJ databases">
        <title>WGS of actinomycetes from Thailand.</title>
        <authorList>
            <person name="Thawai C."/>
        </authorList>
    </citation>
    <scope>NUCLEOTIDE SEQUENCE [LARGE SCALE GENOMIC DNA]</scope>
    <source>
        <strain evidence="1 2">PLK6-54</strain>
    </source>
</reference>
<evidence type="ECO:0000313" key="2">
    <source>
        <dbReference type="Proteomes" id="UP000778578"/>
    </source>
</evidence>
<organism evidence="1 2">
    <name type="scientific">Actinacidiphila acidipaludis</name>
    <dbReference type="NCBI Taxonomy" id="2873382"/>
    <lineage>
        <taxon>Bacteria</taxon>
        <taxon>Bacillati</taxon>
        <taxon>Actinomycetota</taxon>
        <taxon>Actinomycetes</taxon>
        <taxon>Kitasatosporales</taxon>
        <taxon>Streptomycetaceae</taxon>
        <taxon>Actinacidiphila</taxon>
    </lineage>
</organism>
<comment type="caution">
    <text evidence="1">The sequence shown here is derived from an EMBL/GenBank/DDBJ whole genome shotgun (WGS) entry which is preliminary data.</text>
</comment>
<proteinExistence type="predicted"/>
<keyword evidence="2" id="KW-1185">Reference proteome</keyword>
<evidence type="ECO:0000313" key="1">
    <source>
        <dbReference type="EMBL" id="MBY8876042.1"/>
    </source>
</evidence>
<protein>
    <submittedName>
        <fullName evidence="1">Uncharacterized protein</fullName>
    </submittedName>
</protein>